<feature type="domain" description="UspA" evidence="3">
    <location>
        <begin position="187"/>
        <end position="310"/>
    </location>
</feature>
<comment type="similarity">
    <text evidence="1">Belongs to the universal stress protein A family.</text>
</comment>
<gene>
    <name evidence="4" type="ORF">GCM10011335_24070</name>
</gene>
<dbReference type="PANTHER" id="PTHR46268">
    <property type="entry name" value="STRESS RESPONSE PROTEIN NHAX"/>
    <property type="match status" value="1"/>
</dbReference>
<evidence type="ECO:0000256" key="1">
    <source>
        <dbReference type="ARBA" id="ARBA00008791"/>
    </source>
</evidence>
<dbReference type="InterPro" id="IPR006016">
    <property type="entry name" value="UspA"/>
</dbReference>
<evidence type="ECO:0000259" key="3">
    <source>
        <dbReference type="Pfam" id="PF00582"/>
    </source>
</evidence>
<organism evidence="4 5">
    <name type="scientific">Aureimonas glaciei</name>
    <dbReference type="NCBI Taxonomy" id="1776957"/>
    <lineage>
        <taxon>Bacteria</taxon>
        <taxon>Pseudomonadati</taxon>
        <taxon>Pseudomonadota</taxon>
        <taxon>Alphaproteobacteria</taxon>
        <taxon>Hyphomicrobiales</taxon>
        <taxon>Aurantimonadaceae</taxon>
        <taxon>Aureimonas</taxon>
    </lineage>
</organism>
<accession>A0A916XY58</accession>
<keyword evidence="5" id="KW-1185">Reference proteome</keyword>
<dbReference type="InterPro" id="IPR006015">
    <property type="entry name" value="Universal_stress_UspA"/>
</dbReference>
<proteinExistence type="inferred from homology"/>
<reference evidence="4" key="2">
    <citation type="submission" date="2020-09" db="EMBL/GenBank/DDBJ databases">
        <authorList>
            <person name="Sun Q."/>
            <person name="Zhou Y."/>
        </authorList>
    </citation>
    <scope>NUCLEOTIDE SEQUENCE</scope>
    <source>
        <strain evidence="4">CGMCC 1.15493</strain>
    </source>
</reference>
<evidence type="ECO:0000313" key="4">
    <source>
        <dbReference type="EMBL" id="GGD20333.1"/>
    </source>
</evidence>
<dbReference type="SUPFAM" id="SSF52402">
    <property type="entry name" value="Adenine nucleotide alpha hydrolases-like"/>
    <property type="match status" value="2"/>
</dbReference>
<evidence type="ECO:0000313" key="5">
    <source>
        <dbReference type="Proteomes" id="UP000613160"/>
    </source>
</evidence>
<reference evidence="4" key="1">
    <citation type="journal article" date="2014" name="Int. J. Syst. Evol. Microbiol.">
        <title>Complete genome sequence of Corynebacterium casei LMG S-19264T (=DSM 44701T), isolated from a smear-ripened cheese.</title>
        <authorList>
            <consortium name="US DOE Joint Genome Institute (JGI-PGF)"/>
            <person name="Walter F."/>
            <person name="Albersmeier A."/>
            <person name="Kalinowski J."/>
            <person name="Ruckert C."/>
        </authorList>
    </citation>
    <scope>NUCLEOTIDE SEQUENCE</scope>
    <source>
        <strain evidence="4">CGMCC 1.15493</strain>
    </source>
</reference>
<dbReference type="AlphaFoldDB" id="A0A916XY58"/>
<feature type="compositionally biased region" description="Low complexity" evidence="2">
    <location>
        <begin position="1"/>
        <end position="13"/>
    </location>
</feature>
<evidence type="ECO:0000256" key="2">
    <source>
        <dbReference type="SAM" id="MobiDB-lite"/>
    </source>
</evidence>
<dbReference type="PANTHER" id="PTHR46268:SF15">
    <property type="entry name" value="UNIVERSAL STRESS PROTEIN HP_0031"/>
    <property type="match status" value="1"/>
</dbReference>
<dbReference type="Gene3D" id="3.40.50.12370">
    <property type="match status" value="1"/>
</dbReference>
<dbReference type="RefSeq" id="WP_188850866.1">
    <property type="nucleotide sequence ID" value="NZ_BMJJ01000005.1"/>
</dbReference>
<dbReference type="Pfam" id="PF00582">
    <property type="entry name" value="Usp"/>
    <property type="match status" value="1"/>
</dbReference>
<sequence length="310" mass="32890">MNLDAPLASAGSPPATPLATPPGTSERSLAERRLAGIADVAVHVDGSAGDESRIAYAEALAVAAGAHLTAFQTNYIPDPPITAEAGSAWIVSELFEDGRRIGAEIEQRLRTRLDLLAVPWEIQRCDDMLAGLMRAAAGLARTSDVFVYGRPFDEGGLALQYLEAVLFNASSTVLVAPPEAAAAGAPKTILIGWRDSAECARAIAAARPFLAAADIVHLVSVLEDGSEEEQHREPAAAMARHLARHGVTVEIRHLPKWRRPGEGLINEAVILGADLIVAGAYGHSRFRERIFGGATRDLLQESPVPVLLAR</sequence>
<name>A0A916XY58_9HYPH</name>
<dbReference type="CDD" id="cd00293">
    <property type="entry name" value="USP-like"/>
    <property type="match status" value="1"/>
</dbReference>
<comment type="caution">
    <text evidence="4">The sequence shown here is derived from an EMBL/GenBank/DDBJ whole genome shotgun (WGS) entry which is preliminary data.</text>
</comment>
<dbReference type="PRINTS" id="PR01438">
    <property type="entry name" value="UNVRSLSTRESS"/>
</dbReference>
<feature type="region of interest" description="Disordered" evidence="2">
    <location>
        <begin position="1"/>
        <end position="26"/>
    </location>
</feature>
<protein>
    <submittedName>
        <fullName evidence="4">Universal stress protein</fullName>
    </submittedName>
</protein>
<dbReference type="EMBL" id="BMJJ01000005">
    <property type="protein sequence ID" value="GGD20333.1"/>
    <property type="molecule type" value="Genomic_DNA"/>
</dbReference>
<dbReference type="Proteomes" id="UP000613160">
    <property type="component" value="Unassembled WGS sequence"/>
</dbReference>